<keyword evidence="2" id="KW-1185">Reference proteome</keyword>
<dbReference type="KEGG" id="kal:KALB_4830"/>
<sequence>MTNTRNAVTQIHQRLHHGFRRPGVGIGLVGGSLVDTSHLSHRGAGTLRA</sequence>
<evidence type="ECO:0000313" key="2">
    <source>
        <dbReference type="Proteomes" id="UP000019225"/>
    </source>
</evidence>
<evidence type="ECO:0000313" key="1">
    <source>
        <dbReference type="EMBL" id="AHH98192.1"/>
    </source>
</evidence>
<dbReference type="AlphaFoldDB" id="W5WBG3"/>
<protein>
    <submittedName>
        <fullName evidence="1">Uncharacterized protein</fullName>
    </submittedName>
</protein>
<name>W5WBG3_9PSEU</name>
<proteinExistence type="predicted"/>
<organism evidence="1 2">
    <name type="scientific">Kutzneria albida DSM 43870</name>
    <dbReference type="NCBI Taxonomy" id="1449976"/>
    <lineage>
        <taxon>Bacteria</taxon>
        <taxon>Bacillati</taxon>
        <taxon>Actinomycetota</taxon>
        <taxon>Actinomycetes</taxon>
        <taxon>Pseudonocardiales</taxon>
        <taxon>Pseudonocardiaceae</taxon>
        <taxon>Kutzneria</taxon>
    </lineage>
</organism>
<dbReference type="Proteomes" id="UP000019225">
    <property type="component" value="Chromosome"/>
</dbReference>
<dbReference type="HOGENOM" id="CLU_3136842_0_0_11"/>
<accession>W5WBG3</accession>
<gene>
    <name evidence="1" type="ORF">KALB_4830</name>
</gene>
<reference evidence="1 2" key="1">
    <citation type="journal article" date="2014" name="BMC Genomics">
        <title>Complete genome sequence of producer of the glycopeptide antibiotic Aculeximycin Kutzneria albida DSM 43870T, a representative of minor genus of Pseudonocardiaceae.</title>
        <authorList>
            <person name="Rebets Y."/>
            <person name="Tokovenko B."/>
            <person name="Lushchyk I."/>
            <person name="Ruckert C."/>
            <person name="Zaburannyi N."/>
            <person name="Bechthold A."/>
            <person name="Kalinowski J."/>
            <person name="Luzhetskyy A."/>
        </authorList>
    </citation>
    <scope>NUCLEOTIDE SEQUENCE [LARGE SCALE GENOMIC DNA]</scope>
    <source>
        <strain evidence="1">DSM 43870</strain>
    </source>
</reference>
<dbReference type="EMBL" id="CP007155">
    <property type="protein sequence ID" value="AHH98192.1"/>
    <property type="molecule type" value="Genomic_DNA"/>
</dbReference>